<gene>
    <name evidence="1" type="ORF">PISMIDRAFT_685788</name>
</gene>
<accession>A0A0C9YJQ9</accession>
<reference evidence="2" key="2">
    <citation type="submission" date="2015-01" db="EMBL/GenBank/DDBJ databases">
        <title>Evolutionary Origins and Diversification of the Mycorrhizal Mutualists.</title>
        <authorList>
            <consortium name="DOE Joint Genome Institute"/>
            <consortium name="Mycorrhizal Genomics Consortium"/>
            <person name="Kohler A."/>
            <person name="Kuo A."/>
            <person name="Nagy L.G."/>
            <person name="Floudas D."/>
            <person name="Copeland A."/>
            <person name="Barry K.W."/>
            <person name="Cichocki N."/>
            <person name="Veneault-Fourrey C."/>
            <person name="LaButti K."/>
            <person name="Lindquist E.A."/>
            <person name="Lipzen A."/>
            <person name="Lundell T."/>
            <person name="Morin E."/>
            <person name="Murat C."/>
            <person name="Riley R."/>
            <person name="Ohm R."/>
            <person name="Sun H."/>
            <person name="Tunlid A."/>
            <person name="Henrissat B."/>
            <person name="Grigoriev I.V."/>
            <person name="Hibbett D.S."/>
            <person name="Martin F."/>
        </authorList>
    </citation>
    <scope>NUCLEOTIDE SEQUENCE [LARGE SCALE GENOMIC DNA]</scope>
    <source>
        <strain evidence="2">441</strain>
    </source>
</reference>
<organism evidence="1 2">
    <name type="scientific">Pisolithus microcarpus 441</name>
    <dbReference type="NCBI Taxonomy" id="765257"/>
    <lineage>
        <taxon>Eukaryota</taxon>
        <taxon>Fungi</taxon>
        <taxon>Dikarya</taxon>
        <taxon>Basidiomycota</taxon>
        <taxon>Agaricomycotina</taxon>
        <taxon>Agaricomycetes</taxon>
        <taxon>Agaricomycetidae</taxon>
        <taxon>Boletales</taxon>
        <taxon>Sclerodermatineae</taxon>
        <taxon>Pisolithaceae</taxon>
        <taxon>Pisolithus</taxon>
    </lineage>
</organism>
<proteinExistence type="predicted"/>
<dbReference type="Proteomes" id="UP000054018">
    <property type="component" value="Unassembled WGS sequence"/>
</dbReference>
<evidence type="ECO:0000313" key="1">
    <source>
        <dbReference type="EMBL" id="KIK16916.1"/>
    </source>
</evidence>
<protein>
    <submittedName>
        <fullName evidence="1">Uncharacterized protein</fullName>
    </submittedName>
</protein>
<evidence type="ECO:0000313" key="2">
    <source>
        <dbReference type="Proteomes" id="UP000054018"/>
    </source>
</evidence>
<dbReference type="AlphaFoldDB" id="A0A0C9YJQ9"/>
<dbReference type="EMBL" id="KN833843">
    <property type="protein sequence ID" value="KIK16916.1"/>
    <property type="molecule type" value="Genomic_DNA"/>
</dbReference>
<keyword evidence="2" id="KW-1185">Reference proteome</keyword>
<name>A0A0C9YJQ9_9AGAM</name>
<dbReference type="HOGENOM" id="CLU_2979962_0_0_1"/>
<sequence length="58" mass="6541">MALCENAVLWPLEEVHGAYSPEMKKMKMVLSSCLLEHPGLQQVDGLLISWLTREKGQT</sequence>
<reference evidence="1 2" key="1">
    <citation type="submission" date="2014-04" db="EMBL/GenBank/DDBJ databases">
        <authorList>
            <consortium name="DOE Joint Genome Institute"/>
            <person name="Kuo A."/>
            <person name="Kohler A."/>
            <person name="Costa M.D."/>
            <person name="Nagy L.G."/>
            <person name="Floudas D."/>
            <person name="Copeland A."/>
            <person name="Barry K.W."/>
            <person name="Cichocki N."/>
            <person name="Veneault-Fourrey C."/>
            <person name="LaButti K."/>
            <person name="Lindquist E.A."/>
            <person name="Lipzen A."/>
            <person name="Lundell T."/>
            <person name="Morin E."/>
            <person name="Murat C."/>
            <person name="Sun H."/>
            <person name="Tunlid A."/>
            <person name="Henrissat B."/>
            <person name="Grigoriev I.V."/>
            <person name="Hibbett D.S."/>
            <person name="Martin F."/>
            <person name="Nordberg H.P."/>
            <person name="Cantor M.N."/>
            <person name="Hua S.X."/>
        </authorList>
    </citation>
    <scope>NUCLEOTIDE SEQUENCE [LARGE SCALE GENOMIC DNA]</scope>
    <source>
        <strain evidence="1 2">441</strain>
    </source>
</reference>